<name>F1Z607_9SPHN</name>
<dbReference type="PANTHER" id="PTHR24221">
    <property type="entry name" value="ATP-BINDING CASSETTE SUB-FAMILY B"/>
    <property type="match status" value="1"/>
</dbReference>
<keyword evidence="11" id="KW-1185">Reference proteome</keyword>
<keyword evidence="2 7" id="KW-0812">Transmembrane</keyword>
<dbReference type="GO" id="GO:0016887">
    <property type="term" value="F:ATP hydrolysis activity"/>
    <property type="evidence" value="ECO:0007669"/>
    <property type="project" value="InterPro"/>
</dbReference>
<dbReference type="GO" id="GO:0034040">
    <property type="term" value="F:ATPase-coupled lipid transmembrane transporter activity"/>
    <property type="evidence" value="ECO:0007669"/>
    <property type="project" value="TreeGrafter"/>
</dbReference>
<evidence type="ECO:0000256" key="6">
    <source>
        <dbReference type="ARBA" id="ARBA00023136"/>
    </source>
</evidence>
<dbReference type="PROSITE" id="PS50929">
    <property type="entry name" value="ABC_TM1F"/>
    <property type="match status" value="1"/>
</dbReference>
<evidence type="ECO:0000259" key="9">
    <source>
        <dbReference type="PROSITE" id="PS50929"/>
    </source>
</evidence>
<dbReference type="STRING" id="983920.Y88_2411"/>
<dbReference type="eggNOG" id="COG4987">
    <property type="taxonomic scope" value="Bacteria"/>
</dbReference>
<sequence>MIALLVTPLRAQRRWLRLAVLCAVLAAFAGVGLLAVSGWFLAGAALAGTGGIVAVQAFNYLLPSAAIRAAAITRTGARHGERLLGHRAALHALAEVRTTLFGQVARAALGGHDAGRSGLVANRLGRDVDALEDAVIRRVAAAGAGAGALAGLAGTVALGWQAVPVMLAALVLMRLVGRGMAARMIPAASARTAAAHADMQADYADIAGPAADIAVYGLGPAMTAALDATAARRDEAALAIARAEAAITATQTAIAAVTLTVLALVAHVSAPLLALGLLAAAAGLETWAGLVATDLRRHQVEQAEERLLELGRDSDRVAPPAHLTANPALSIAGRTFAPGTRLRIGGPSGAGKTRLVETLVGLRGDAPQDLAVDGKDPRGLGLGALRSIFSLAGQDVPLIAGSIADNLRLARPGTNEDEMWAALRIACIDDVVRTMAGGLDEWLGGEGARLSGGQKRRLVLARALLAERPWLVLDEPSEGLDAATEALLVERLRGWLDTTGAGLVLVSHRPAMSALATQVVEVQPLG</sequence>
<dbReference type="InterPro" id="IPR027417">
    <property type="entry name" value="P-loop_NTPase"/>
</dbReference>
<dbReference type="GO" id="GO:0005886">
    <property type="term" value="C:plasma membrane"/>
    <property type="evidence" value="ECO:0007669"/>
    <property type="project" value="UniProtKB-SubCell"/>
</dbReference>
<protein>
    <submittedName>
        <fullName evidence="10">ABC transporter related protein</fullName>
    </submittedName>
</protein>
<dbReference type="HOGENOM" id="CLU_000604_84_9_5"/>
<feature type="transmembrane region" description="Helical" evidence="7">
    <location>
        <begin position="15"/>
        <end position="34"/>
    </location>
</feature>
<dbReference type="InterPro" id="IPR017871">
    <property type="entry name" value="ABC_transporter-like_CS"/>
</dbReference>
<dbReference type="PROSITE" id="PS50893">
    <property type="entry name" value="ABC_TRANSPORTER_2"/>
    <property type="match status" value="1"/>
</dbReference>
<evidence type="ECO:0000256" key="1">
    <source>
        <dbReference type="ARBA" id="ARBA00004651"/>
    </source>
</evidence>
<dbReference type="SUPFAM" id="SSF52540">
    <property type="entry name" value="P-loop containing nucleoside triphosphate hydrolases"/>
    <property type="match status" value="1"/>
</dbReference>
<proteinExistence type="predicted"/>
<dbReference type="RefSeq" id="WP_008069900.1">
    <property type="nucleotide sequence ID" value="NZ_AQWK01000003.1"/>
</dbReference>
<dbReference type="Pfam" id="PF00005">
    <property type="entry name" value="ABC_tran"/>
    <property type="match status" value="1"/>
</dbReference>
<keyword evidence="3" id="KW-0547">Nucleotide-binding</keyword>
<evidence type="ECO:0000256" key="3">
    <source>
        <dbReference type="ARBA" id="ARBA00022741"/>
    </source>
</evidence>
<evidence type="ECO:0000256" key="5">
    <source>
        <dbReference type="ARBA" id="ARBA00022989"/>
    </source>
</evidence>
<comment type="caution">
    <text evidence="10">The sequence shown here is derived from an EMBL/GenBank/DDBJ whole genome shotgun (WGS) entry which is preliminary data.</text>
</comment>
<comment type="subcellular location">
    <subcellularLocation>
        <location evidence="1">Cell membrane</location>
        <topology evidence="1">Multi-pass membrane protein</topology>
    </subcellularLocation>
</comment>
<dbReference type="Gene3D" id="1.20.1560.10">
    <property type="entry name" value="ABC transporter type 1, transmembrane domain"/>
    <property type="match status" value="1"/>
</dbReference>
<evidence type="ECO:0000256" key="2">
    <source>
        <dbReference type="ARBA" id="ARBA00022692"/>
    </source>
</evidence>
<dbReference type="InterPro" id="IPR011527">
    <property type="entry name" value="ABC1_TM_dom"/>
</dbReference>
<dbReference type="SMART" id="SM00382">
    <property type="entry name" value="AAA"/>
    <property type="match status" value="1"/>
</dbReference>
<organism evidence="10 11">
    <name type="scientific">Novosphingobium nitrogenifigens DSM 19370</name>
    <dbReference type="NCBI Taxonomy" id="983920"/>
    <lineage>
        <taxon>Bacteria</taxon>
        <taxon>Pseudomonadati</taxon>
        <taxon>Pseudomonadota</taxon>
        <taxon>Alphaproteobacteria</taxon>
        <taxon>Sphingomonadales</taxon>
        <taxon>Sphingomonadaceae</taxon>
        <taxon>Novosphingobium</taxon>
    </lineage>
</organism>
<feature type="transmembrane region" description="Helical" evidence="7">
    <location>
        <begin position="135"/>
        <end position="152"/>
    </location>
</feature>
<dbReference type="Gene3D" id="3.40.50.300">
    <property type="entry name" value="P-loop containing nucleotide triphosphate hydrolases"/>
    <property type="match status" value="1"/>
</dbReference>
<dbReference type="PROSITE" id="PS00211">
    <property type="entry name" value="ABC_TRANSPORTER_1"/>
    <property type="match status" value="1"/>
</dbReference>
<keyword evidence="4" id="KW-0067">ATP-binding</keyword>
<dbReference type="GO" id="GO:0005524">
    <property type="term" value="F:ATP binding"/>
    <property type="evidence" value="ECO:0007669"/>
    <property type="project" value="UniProtKB-KW"/>
</dbReference>
<keyword evidence="5 7" id="KW-1133">Transmembrane helix</keyword>
<feature type="domain" description="ABC transporter" evidence="8">
    <location>
        <begin position="305"/>
        <end position="524"/>
    </location>
</feature>
<dbReference type="PANTHER" id="PTHR24221:SF654">
    <property type="entry name" value="ATP-BINDING CASSETTE SUB-FAMILY B MEMBER 6"/>
    <property type="match status" value="1"/>
</dbReference>
<dbReference type="OrthoDB" id="5288404at2"/>
<evidence type="ECO:0000256" key="4">
    <source>
        <dbReference type="ARBA" id="ARBA00022840"/>
    </source>
</evidence>
<gene>
    <name evidence="10" type="ORF">Y88_2411</name>
</gene>
<dbReference type="Proteomes" id="UP000004728">
    <property type="component" value="Unassembled WGS sequence"/>
</dbReference>
<evidence type="ECO:0000313" key="10">
    <source>
        <dbReference type="EMBL" id="EGD59971.1"/>
    </source>
</evidence>
<accession>F1Z607</accession>
<evidence type="ECO:0000256" key="7">
    <source>
        <dbReference type="SAM" id="Phobius"/>
    </source>
</evidence>
<dbReference type="InterPro" id="IPR003439">
    <property type="entry name" value="ABC_transporter-like_ATP-bd"/>
</dbReference>
<reference evidence="10 11" key="1">
    <citation type="journal article" date="2012" name="J. Bacteriol.">
        <title>Draft Genome Sequence of Novosphingobium nitrogenifigens Y88T.</title>
        <authorList>
            <person name="Strabala T.J."/>
            <person name="Macdonald L."/>
            <person name="Liu V."/>
            <person name="Smit A.M."/>
        </authorList>
    </citation>
    <scope>NUCLEOTIDE SEQUENCE [LARGE SCALE GENOMIC DNA]</scope>
    <source>
        <strain evidence="10 11">DSM 19370</strain>
    </source>
</reference>
<feature type="domain" description="ABC transmembrane type-1" evidence="9">
    <location>
        <begin position="18"/>
        <end position="284"/>
    </location>
</feature>
<evidence type="ECO:0000313" key="11">
    <source>
        <dbReference type="Proteomes" id="UP000004728"/>
    </source>
</evidence>
<dbReference type="InParanoid" id="F1Z607"/>
<dbReference type="InterPro" id="IPR039421">
    <property type="entry name" value="Type_1_exporter"/>
</dbReference>
<dbReference type="EMBL" id="AEWJ01000024">
    <property type="protein sequence ID" value="EGD59971.1"/>
    <property type="molecule type" value="Genomic_DNA"/>
</dbReference>
<dbReference type="AlphaFoldDB" id="F1Z607"/>
<keyword evidence="6 7" id="KW-0472">Membrane</keyword>
<dbReference type="InterPro" id="IPR036640">
    <property type="entry name" value="ABC1_TM_sf"/>
</dbReference>
<evidence type="ECO:0000259" key="8">
    <source>
        <dbReference type="PROSITE" id="PS50893"/>
    </source>
</evidence>
<dbReference type="GO" id="GO:0140359">
    <property type="term" value="F:ABC-type transporter activity"/>
    <property type="evidence" value="ECO:0007669"/>
    <property type="project" value="InterPro"/>
</dbReference>
<dbReference type="InterPro" id="IPR003593">
    <property type="entry name" value="AAA+_ATPase"/>
</dbReference>
<dbReference type="SUPFAM" id="SSF90123">
    <property type="entry name" value="ABC transporter transmembrane region"/>
    <property type="match status" value="1"/>
</dbReference>